<evidence type="ECO:0000313" key="1">
    <source>
        <dbReference type="EMBL" id="KAF9755494.1"/>
    </source>
</evidence>
<protein>
    <submittedName>
        <fullName evidence="1">Uncharacterized protein</fullName>
    </submittedName>
</protein>
<dbReference type="Proteomes" id="UP000616885">
    <property type="component" value="Unassembled WGS sequence"/>
</dbReference>
<dbReference type="EMBL" id="JADCTT010000003">
    <property type="protein sequence ID" value="KAF9755494.1"/>
    <property type="molecule type" value="Genomic_DNA"/>
</dbReference>
<dbReference type="AlphaFoldDB" id="A0A8H7NGH4"/>
<comment type="caution">
    <text evidence="1">The sequence shown here is derived from an EMBL/GenBank/DDBJ whole genome shotgun (WGS) entry which is preliminary data.</text>
</comment>
<gene>
    <name evidence="1" type="ORF">IM811_010935</name>
</gene>
<proteinExistence type="predicted"/>
<organism evidence="1 2">
    <name type="scientific">Bionectria ochroleuca</name>
    <name type="common">Gliocladium roseum</name>
    <dbReference type="NCBI Taxonomy" id="29856"/>
    <lineage>
        <taxon>Eukaryota</taxon>
        <taxon>Fungi</taxon>
        <taxon>Dikarya</taxon>
        <taxon>Ascomycota</taxon>
        <taxon>Pezizomycotina</taxon>
        <taxon>Sordariomycetes</taxon>
        <taxon>Hypocreomycetidae</taxon>
        <taxon>Hypocreales</taxon>
        <taxon>Bionectriaceae</taxon>
        <taxon>Clonostachys</taxon>
    </lineage>
</organism>
<sequence length="101" mass="11824">MEEDRRCCLEKDSDVMVDWAAWHASANYPLIRARLLAWNAYLFFWPRSETLIKQANKNSKRKRDQIVSSQVLLMCADNGIGYRGENYVSWVTAKVRLYAGY</sequence>
<reference evidence="1" key="1">
    <citation type="submission" date="2020-10" db="EMBL/GenBank/DDBJ databases">
        <title>High-Quality Genome Resource of Clonostachys rosea strain S41 by Oxford Nanopore Long-Read Sequencing.</title>
        <authorList>
            <person name="Wang H."/>
        </authorList>
    </citation>
    <scope>NUCLEOTIDE SEQUENCE</scope>
    <source>
        <strain evidence="1">S41</strain>
    </source>
</reference>
<accession>A0A8H7NGH4</accession>
<evidence type="ECO:0000313" key="2">
    <source>
        <dbReference type="Proteomes" id="UP000616885"/>
    </source>
</evidence>
<name>A0A8H7NGH4_BIOOC</name>